<evidence type="ECO:0000259" key="2">
    <source>
        <dbReference type="Pfam" id="PF03795"/>
    </source>
</evidence>
<sequence length="118" mass="13067">MPRFLTIVHHDEQNLPTGDPSPELQKQMGELFEEISKAGVMLDMAELTLTSESTRISGAGGKVTHIDGPFAESKEVVGGYTIVQTKTRAEAVEWARRFIEIQSQHDPCTAEVREIKEG</sequence>
<evidence type="ECO:0000313" key="3">
    <source>
        <dbReference type="EMBL" id="UYM07079.1"/>
    </source>
</evidence>
<name>A0AA46YMY7_9ACTN</name>
<comment type="similarity">
    <text evidence="1">Belongs to the YciI family.</text>
</comment>
<dbReference type="KEGG" id="sgrg:L0C25_08385"/>
<accession>A0AA46YMY7</accession>
<dbReference type="SUPFAM" id="SSF54909">
    <property type="entry name" value="Dimeric alpha+beta barrel"/>
    <property type="match status" value="1"/>
</dbReference>
<dbReference type="PANTHER" id="PTHR35174:SF1">
    <property type="entry name" value="BLL0086 PROTEIN"/>
    <property type="match status" value="1"/>
</dbReference>
<organism evidence="3 4">
    <name type="scientific">Solicola gregarius</name>
    <dbReference type="NCBI Taxonomy" id="2908642"/>
    <lineage>
        <taxon>Bacteria</taxon>
        <taxon>Bacillati</taxon>
        <taxon>Actinomycetota</taxon>
        <taxon>Actinomycetes</taxon>
        <taxon>Propionibacteriales</taxon>
        <taxon>Nocardioidaceae</taxon>
        <taxon>Solicola</taxon>
    </lineage>
</organism>
<dbReference type="Gene3D" id="3.30.70.1060">
    <property type="entry name" value="Dimeric alpha+beta barrel"/>
    <property type="match status" value="1"/>
</dbReference>
<dbReference type="RefSeq" id="WP_271636023.1">
    <property type="nucleotide sequence ID" value="NZ_CP094970.1"/>
</dbReference>
<dbReference type="AlphaFoldDB" id="A0AA46YMY7"/>
<dbReference type="EMBL" id="CP094970">
    <property type="protein sequence ID" value="UYM07079.1"/>
    <property type="molecule type" value="Genomic_DNA"/>
</dbReference>
<evidence type="ECO:0000256" key="1">
    <source>
        <dbReference type="ARBA" id="ARBA00007689"/>
    </source>
</evidence>
<dbReference type="PANTHER" id="PTHR35174">
    <property type="entry name" value="BLL7171 PROTEIN-RELATED"/>
    <property type="match status" value="1"/>
</dbReference>
<feature type="domain" description="YCII-related" evidence="2">
    <location>
        <begin position="4"/>
        <end position="98"/>
    </location>
</feature>
<evidence type="ECO:0000313" key="4">
    <source>
        <dbReference type="Proteomes" id="UP001164390"/>
    </source>
</evidence>
<reference evidence="3" key="1">
    <citation type="submission" date="2022-01" db="EMBL/GenBank/DDBJ databases">
        <title>Nocardioidaceae gen. sp. A5X3R13.</title>
        <authorList>
            <person name="Lopez Marin M.A."/>
            <person name="Uhlik O."/>
        </authorList>
    </citation>
    <scope>NUCLEOTIDE SEQUENCE</scope>
    <source>
        <strain evidence="3">A5X3R13</strain>
    </source>
</reference>
<keyword evidence="4" id="KW-1185">Reference proteome</keyword>
<protein>
    <submittedName>
        <fullName evidence="3">YciI family protein</fullName>
    </submittedName>
</protein>
<gene>
    <name evidence="3" type="ORF">L0C25_08385</name>
</gene>
<dbReference type="Proteomes" id="UP001164390">
    <property type="component" value="Chromosome"/>
</dbReference>
<dbReference type="Pfam" id="PF03795">
    <property type="entry name" value="YCII"/>
    <property type="match status" value="1"/>
</dbReference>
<proteinExistence type="inferred from homology"/>
<dbReference type="InterPro" id="IPR011008">
    <property type="entry name" value="Dimeric_a/b-barrel"/>
</dbReference>
<dbReference type="InterPro" id="IPR005545">
    <property type="entry name" value="YCII"/>
</dbReference>